<dbReference type="InterPro" id="IPR027396">
    <property type="entry name" value="DsrEFH-like"/>
</dbReference>
<name>A0A497XRF2_9AQUI</name>
<reference evidence="2 3" key="1">
    <citation type="submission" date="2018-10" db="EMBL/GenBank/DDBJ databases">
        <title>Genomic Encyclopedia of Archaeal and Bacterial Type Strains, Phase II (KMG-II): from individual species to whole genera.</title>
        <authorList>
            <person name="Goeker M."/>
        </authorList>
    </citation>
    <scope>NUCLEOTIDE SEQUENCE [LARGE SCALE GENOMIC DNA]</scope>
    <source>
        <strain evidence="2 3">DSM 16510</strain>
    </source>
</reference>
<protein>
    <submittedName>
        <fullName evidence="2">DsrE/DsrF/DsrH-like protein</fullName>
    </submittedName>
</protein>
<dbReference type="RefSeq" id="WP_121013083.1">
    <property type="nucleotide sequence ID" value="NZ_RCCJ01000001.1"/>
</dbReference>
<evidence type="ECO:0000256" key="1">
    <source>
        <dbReference type="SAM" id="SignalP"/>
    </source>
</evidence>
<keyword evidence="1" id="KW-0732">Signal</keyword>
<keyword evidence="3" id="KW-1185">Reference proteome</keyword>
<feature type="chain" id="PRO_5019716268" evidence="1">
    <location>
        <begin position="17"/>
        <end position="145"/>
    </location>
</feature>
<dbReference type="EMBL" id="RCCJ01000001">
    <property type="protein sequence ID" value="RLJ71607.1"/>
    <property type="molecule type" value="Genomic_DNA"/>
</dbReference>
<dbReference type="Pfam" id="PF02635">
    <property type="entry name" value="DsrE"/>
    <property type="match status" value="1"/>
</dbReference>
<comment type="caution">
    <text evidence="2">The sequence shown here is derived from an EMBL/GenBank/DDBJ whole genome shotgun (WGS) entry which is preliminary data.</text>
</comment>
<sequence length="145" mass="16590">MKLLLILFAVVSFSFAQDKELKAVFDCAVGDLDWVSLRLSLIKKTAESLVREGRDYKFVVTIHSHCIPIVEKDLKRFPPKKARKVEFIQSQLRTLKELYNVEVKACRIAMDRGKISGVPDFIETVPNSWITLIELQNSGFAFVPF</sequence>
<dbReference type="InterPro" id="IPR003787">
    <property type="entry name" value="Sulphur_relay_DsrE/F-like"/>
</dbReference>
<gene>
    <name evidence="2" type="ORF">BCF55_1920</name>
</gene>
<dbReference type="OrthoDB" id="9799127at2"/>
<dbReference type="Proteomes" id="UP000267841">
    <property type="component" value="Unassembled WGS sequence"/>
</dbReference>
<dbReference type="AlphaFoldDB" id="A0A497XRF2"/>
<evidence type="ECO:0000313" key="2">
    <source>
        <dbReference type="EMBL" id="RLJ71607.1"/>
    </source>
</evidence>
<accession>A0A497XRF2</accession>
<organism evidence="2 3">
    <name type="scientific">Hydrogenivirga caldilitoris</name>
    <dbReference type="NCBI Taxonomy" id="246264"/>
    <lineage>
        <taxon>Bacteria</taxon>
        <taxon>Pseudomonadati</taxon>
        <taxon>Aquificota</taxon>
        <taxon>Aquificia</taxon>
        <taxon>Aquificales</taxon>
        <taxon>Aquificaceae</taxon>
        <taxon>Hydrogenivirga</taxon>
    </lineage>
</organism>
<proteinExistence type="predicted"/>
<evidence type="ECO:0000313" key="3">
    <source>
        <dbReference type="Proteomes" id="UP000267841"/>
    </source>
</evidence>
<dbReference type="SUPFAM" id="SSF75169">
    <property type="entry name" value="DsrEFH-like"/>
    <property type="match status" value="1"/>
</dbReference>
<dbReference type="Gene3D" id="3.40.1260.10">
    <property type="entry name" value="DsrEFH-like"/>
    <property type="match status" value="1"/>
</dbReference>
<feature type="signal peptide" evidence="1">
    <location>
        <begin position="1"/>
        <end position="16"/>
    </location>
</feature>